<dbReference type="GO" id="GO:0019878">
    <property type="term" value="P:lysine biosynthetic process via aminoadipic acid"/>
    <property type="evidence" value="ECO:0007669"/>
    <property type="project" value="TreeGrafter"/>
</dbReference>
<comment type="caution">
    <text evidence="5">The sequence shown here is derived from an EMBL/GenBank/DDBJ whole genome shotgun (WGS) entry which is preliminary data.</text>
</comment>
<dbReference type="InterPro" id="IPR008278">
    <property type="entry name" value="4-PPantetheinyl_Trfase_dom"/>
</dbReference>
<proteinExistence type="predicted"/>
<gene>
    <name evidence="5" type="ORF">BGZ65_003009</name>
</gene>
<evidence type="ECO:0000313" key="5">
    <source>
        <dbReference type="EMBL" id="KAF9987577.1"/>
    </source>
</evidence>
<keyword evidence="6" id="KW-1185">Reference proteome</keyword>
<evidence type="ECO:0000259" key="3">
    <source>
        <dbReference type="Pfam" id="PF01648"/>
    </source>
</evidence>
<dbReference type="PANTHER" id="PTHR12215:SF10">
    <property type="entry name" value="L-AMINOADIPATE-SEMIALDEHYDE DEHYDROGENASE-PHOSPHOPANTETHEINYL TRANSFERASE"/>
    <property type="match status" value="1"/>
</dbReference>
<name>A0A9P6MBI8_9FUNG</name>
<dbReference type="InterPro" id="IPR037143">
    <property type="entry name" value="4-PPantetheinyl_Trfase_dom_sf"/>
</dbReference>
<evidence type="ECO:0000256" key="2">
    <source>
        <dbReference type="ARBA" id="ARBA00022679"/>
    </source>
</evidence>
<dbReference type="Pfam" id="PF22624">
    <property type="entry name" value="AASDHPPT_N"/>
    <property type="match status" value="1"/>
</dbReference>
<dbReference type="EMBL" id="JAAAHW010003168">
    <property type="protein sequence ID" value="KAF9987577.1"/>
    <property type="molecule type" value="Genomic_DNA"/>
</dbReference>
<evidence type="ECO:0000259" key="4">
    <source>
        <dbReference type="Pfam" id="PF22624"/>
    </source>
</evidence>
<accession>A0A9P6MBI8</accession>
<protein>
    <recommendedName>
        <fullName evidence="1">holo-[acyl-carrier-protein] synthase</fullName>
        <ecNumber evidence="1">2.7.8.7</ecNumber>
    </recommendedName>
</protein>
<dbReference type="GO" id="GO:0000287">
    <property type="term" value="F:magnesium ion binding"/>
    <property type="evidence" value="ECO:0007669"/>
    <property type="project" value="InterPro"/>
</dbReference>
<sequence>MPIARWAFNIRQELLLEHIQPLVTSLTDSDKPNIVPATNLLTFLPKIECDRLLQFRAEDDTRRALIGRLMIHAFFVAYHDCKWEELIFSRSEGNKPILLEPAHLKDVSFNISHHGNWVILAGDMSIRSSVRIGVDVMDFSEQGEFETFSSCFQEQFTPAEFAYMNDAPHDLNAPTSTNNFRRFNRMWCLKESVVKALGTGIVYDLQSFEFLVHEEETMEPPVTSTKMRVHRATEDLNEQGWTFEEALLDDNHCYAIAAHRPGTDTEGGESILDGSKIQRLDWKELLKDARKYPVRFQY</sequence>
<dbReference type="EC" id="2.7.8.7" evidence="1"/>
<dbReference type="OrthoDB" id="26719at2759"/>
<dbReference type="InterPro" id="IPR055066">
    <property type="entry name" value="AASDHPPT_N"/>
</dbReference>
<dbReference type="Gene3D" id="3.90.470.20">
    <property type="entry name" value="4'-phosphopantetheinyl transferase domain"/>
    <property type="match status" value="2"/>
</dbReference>
<feature type="domain" description="4'-phosphopantetheinyl transferase N-terminal" evidence="4">
    <location>
        <begin position="39"/>
        <end position="124"/>
    </location>
</feature>
<dbReference type="Pfam" id="PF01648">
    <property type="entry name" value="ACPS"/>
    <property type="match status" value="1"/>
</dbReference>
<dbReference type="Proteomes" id="UP000749646">
    <property type="component" value="Unassembled WGS sequence"/>
</dbReference>
<dbReference type="SUPFAM" id="SSF56214">
    <property type="entry name" value="4'-phosphopantetheinyl transferase"/>
    <property type="match status" value="2"/>
</dbReference>
<evidence type="ECO:0000313" key="6">
    <source>
        <dbReference type="Proteomes" id="UP000749646"/>
    </source>
</evidence>
<organism evidence="5 6">
    <name type="scientific">Modicella reniformis</name>
    <dbReference type="NCBI Taxonomy" id="1440133"/>
    <lineage>
        <taxon>Eukaryota</taxon>
        <taxon>Fungi</taxon>
        <taxon>Fungi incertae sedis</taxon>
        <taxon>Mucoromycota</taxon>
        <taxon>Mortierellomycotina</taxon>
        <taxon>Mortierellomycetes</taxon>
        <taxon>Mortierellales</taxon>
        <taxon>Mortierellaceae</taxon>
        <taxon>Modicella</taxon>
    </lineage>
</organism>
<keyword evidence="2" id="KW-0808">Transferase</keyword>
<reference evidence="5" key="1">
    <citation type="journal article" date="2020" name="Fungal Divers.">
        <title>Resolving the Mortierellaceae phylogeny through synthesis of multi-gene phylogenetics and phylogenomics.</title>
        <authorList>
            <person name="Vandepol N."/>
            <person name="Liber J."/>
            <person name="Desiro A."/>
            <person name="Na H."/>
            <person name="Kennedy M."/>
            <person name="Barry K."/>
            <person name="Grigoriev I.V."/>
            <person name="Miller A.N."/>
            <person name="O'Donnell K."/>
            <person name="Stajich J.E."/>
            <person name="Bonito G."/>
        </authorList>
    </citation>
    <scope>NUCLEOTIDE SEQUENCE</scope>
    <source>
        <strain evidence="5">MES-2147</strain>
    </source>
</reference>
<dbReference type="AlphaFoldDB" id="A0A9P6MBI8"/>
<dbReference type="InterPro" id="IPR050559">
    <property type="entry name" value="P-Pant_transferase_sf"/>
</dbReference>
<dbReference type="GO" id="GO:0005829">
    <property type="term" value="C:cytosol"/>
    <property type="evidence" value="ECO:0007669"/>
    <property type="project" value="TreeGrafter"/>
</dbReference>
<dbReference type="GO" id="GO:0008897">
    <property type="term" value="F:holo-[acyl-carrier-protein] synthase activity"/>
    <property type="evidence" value="ECO:0007669"/>
    <property type="project" value="UniProtKB-EC"/>
</dbReference>
<feature type="domain" description="4'-phosphopantetheinyl transferase" evidence="3">
    <location>
        <begin position="131"/>
        <end position="219"/>
    </location>
</feature>
<evidence type="ECO:0000256" key="1">
    <source>
        <dbReference type="ARBA" id="ARBA00013172"/>
    </source>
</evidence>
<dbReference type="PANTHER" id="PTHR12215">
    <property type="entry name" value="PHOSPHOPANTETHEINE TRANSFERASE"/>
    <property type="match status" value="1"/>
</dbReference>